<protein>
    <submittedName>
        <fullName evidence="1">Uncharacterized protein</fullName>
    </submittedName>
</protein>
<organism evidence="1 2">
    <name type="scientific">Beta vulgaris subsp. vulgaris</name>
    <name type="common">Beet</name>
    <dbReference type="NCBI Taxonomy" id="3555"/>
    <lineage>
        <taxon>Eukaryota</taxon>
        <taxon>Viridiplantae</taxon>
        <taxon>Streptophyta</taxon>
        <taxon>Embryophyta</taxon>
        <taxon>Tracheophyta</taxon>
        <taxon>Spermatophyta</taxon>
        <taxon>Magnoliopsida</taxon>
        <taxon>eudicotyledons</taxon>
        <taxon>Gunneridae</taxon>
        <taxon>Pentapetalae</taxon>
        <taxon>Caryophyllales</taxon>
        <taxon>Chenopodiaceae</taxon>
        <taxon>Betoideae</taxon>
        <taxon>Beta</taxon>
    </lineage>
</organism>
<accession>A0A0J8E9N1</accession>
<dbReference type="Gramene" id="KMS99805">
    <property type="protein sequence ID" value="KMS99805"/>
    <property type="gene ID" value="BVRB_1g020580"/>
</dbReference>
<name>A0A0J8E9N1_BETVV</name>
<keyword evidence="2" id="KW-1185">Reference proteome</keyword>
<reference evidence="1 2" key="1">
    <citation type="journal article" date="2014" name="Nature">
        <title>The genome of the recently domesticated crop plant sugar beet (Beta vulgaris).</title>
        <authorList>
            <person name="Dohm J.C."/>
            <person name="Minoche A.E."/>
            <person name="Holtgrawe D."/>
            <person name="Capella-Gutierrez S."/>
            <person name="Zakrzewski F."/>
            <person name="Tafer H."/>
            <person name="Rupp O."/>
            <person name="Sorensen T.R."/>
            <person name="Stracke R."/>
            <person name="Reinhardt R."/>
            <person name="Goesmann A."/>
            <person name="Kraft T."/>
            <person name="Schulz B."/>
            <person name="Stadler P.F."/>
            <person name="Schmidt T."/>
            <person name="Gabaldon T."/>
            <person name="Lehrach H."/>
            <person name="Weisshaar B."/>
            <person name="Himmelbauer H."/>
        </authorList>
    </citation>
    <scope>NUCLEOTIDE SEQUENCE [LARGE SCALE GENOMIC DNA]</scope>
    <source>
        <tissue evidence="1">Taproot</tissue>
    </source>
</reference>
<evidence type="ECO:0000313" key="2">
    <source>
        <dbReference type="Proteomes" id="UP000035740"/>
    </source>
</evidence>
<evidence type="ECO:0000313" key="1">
    <source>
        <dbReference type="EMBL" id="KMS99805.1"/>
    </source>
</evidence>
<sequence length="81" mass="8547">MMAHEAVACGERGEFCDLFHPCCGGFKCNKPTIFNSGTCDRDPNSGCSTLDQVCGLGEICCGRNQCSGTISGLCVGDEKLF</sequence>
<dbReference type="EMBL" id="KQ090200">
    <property type="protein sequence ID" value="KMS99805.1"/>
    <property type="molecule type" value="Genomic_DNA"/>
</dbReference>
<gene>
    <name evidence="1" type="ORF">BVRB_1g020580</name>
</gene>
<proteinExistence type="predicted"/>
<dbReference type="AlphaFoldDB" id="A0A0J8E9N1"/>
<dbReference type="Proteomes" id="UP000035740">
    <property type="component" value="Unassembled WGS sequence"/>
</dbReference>